<dbReference type="GO" id="GO:0080120">
    <property type="term" value="P:CAAX-box protein maturation"/>
    <property type="evidence" value="ECO:0007669"/>
    <property type="project" value="UniProtKB-ARBA"/>
</dbReference>
<protein>
    <submittedName>
        <fullName evidence="3">CPBP family intramembrane metalloprotease</fullName>
    </submittedName>
</protein>
<keyword evidence="1" id="KW-1133">Transmembrane helix</keyword>
<dbReference type="InterPro" id="IPR003675">
    <property type="entry name" value="Rce1/LyrA-like_dom"/>
</dbReference>
<dbReference type="PANTHER" id="PTHR36435">
    <property type="entry name" value="SLR1288 PROTEIN"/>
    <property type="match status" value="1"/>
</dbReference>
<evidence type="ECO:0000313" key="3">
    <source>
        <dbReference type="EMBL" id="HIX87035.1"/>
    </source>
</evidence>
<feature type="transmembrane region" description="Helical" evidence="1">
    <location>
        <begin position="195"/>
        <end position="215"/>
    </location>
</feature>
<evidence type="ECO:0000313" key="4">
    <source>
        <dbReference type="Proteomes" id="UP000823847"/>
    </source>
</evidence>
<name>A0A9D1XTF2_9BACT</name>
<feature type="domain" description="CAAX prenyl protease 2/Lysostaphin resistance protein A-like" evidence="2">
    <location>
        <begin position="160"/>
        <end position="248"/>
    </location>
</feature>
<keyword evidence="1" id="KW-0812">Transmembrane</keyword>
<keyword evidence="3" id="KW-0645">Protease</keyword>
<proteinExistence type="predicted"/>
<evidence type="ECO:0000256" key="1">
    <source>
        <dbReference type="SAM" id="Phobius"/>
    </source>
</evidence>
<organism evidence="3 4">
    <name type="scientific">Candidatus Parabacteroides intestinigallinarum</name>
    <dbReference type="NCBI Taxonomy" id="2838722"/>
    <lineage>
        <taxon>Bacteria</taxon>
        <taxon>Pseudomonadati</taxon>
        <taxon>Bacteroidota</taxon>
        <taxon>Bacteroidia</taxon>
        <taxon>Bacteroidales</taxon>
        <taxon>Tannerellaceae</taxon>
        <taxon>Parabacteroides</taxon>
    </lineage>
</organism>
<feature type="transmembrane region" description="Helical" evidence="1">
    <location>
        <begin position="159"/>
        <end position="183"/>
    </location>
</feature>
<dbReference type="Proteomes" id="UP000823847">
    <property type="component" value="Unassembled WGS sequence"/>
</dbReference>
<reference evidence="3" key="2">
    <citation type="submission" date="2021-04" db="EMBL/GenBank/DDBJ databases">
        <authorList>
            <person name="Gilroy R."/>
        </authorList>
    </citation>
    <scope>NUCLEOTIDE SEQUENCE</scope>
    <source>
        <strain evidence="3">ChiHecec2B26-12326</strain>
    </source>
</reference>
<keyword evidence="3" id="KW-0378">Hydrolase</keyword>
<gene>
    <name evidence="3" type="ORF">H9848_10595</name>
</gene>
<dbReference type="InterPro" id="IPR052710">
    <property type="entry name" value="CAAX_protease"/>
</dbReference>
<dbReference type="PANTHER" id="PTHR36435:SF1">
    <property type="entry name" value="CAAX AMINO TERMINAL PROTEASE FAMILY PROTEIN"/>
    <property type="match status" value="1"/>
</dbReference>
<dbReference type="GO" id="GO:0004175">
    <property type="term" value="F:endopeptidase activity"/>
    <property type="evidence" value="ECO:0007669"/>
    <property type="project" value="UniProtKB-ARBA"/>
</dbReference>
<dbReference type="EMBL" id="DXEN01000079">
    <property type="protein sequence ID" value="HIX87035.1"/>
    <property type="molecule type" value="Genomic_DNA"/>
</dbReference>
<reference evidence="3" key="1">
    <citation type="journal article" date="2021" name="PeerJ">
        <title>Extensive microbial diversity within the chicken gut microbiome revealed by metagenomics and culture.</title>
        <authorList>
            <person name="Gilroy R."/>
            <person name="Ravi A."/>
            <person name="Getino M."/>
            <person name="Pursley I."/>
            <person name="Horton D.L."/>
            <person name="Alikhan N.F."/>
            <person name="Baker D."/>
            <person name="Gharbi K."/>
            <person name="Hall N."/>
            <person name="Watson M."/>
            <person name="Adriaenssens E.M."/>
            <person name="Foster-Nyarko E."/>
            <person name="Jarju S."/>
            <person name="Secka A."/>
            <person name="Antonio M."/>
            <person name="Oren A."/>
            <person name="Chaudhuri R.R."/>
            <person name="La Ragione R."/>
            <person name="Hildebrand F."/>
            <person name="Pallen M.J."/>
        </authorList>
    </citation>
    <scope>NUCLEOTIDE SEQUENCE</scope>
    <source>
        <strain evidence="3">ChiHecec2B26-12326</strain>
    </source>
</reference>
<feature type="transmembrane region" description="Helical" evidence="1">
    <location>
        <begin position="273"/>
        <end position="294"/>
    </location>
</feature>
<evidence type="ECO:0000259" key="2">
    <source>
        <dbReference type="Pfam" id="PF02517"/>
    </source>
</evidence>
<accession>A0A9D1XTF2</accession>
<dbReference type="AlphaFoldDB" id="A0A9D1XTF2"/>
<keyword evidence="1" id="KW-0472">Membrane</keyword>
<feature type="transmembrane region" description="Helical" evidence="1">
    <location>
        <begin position="20"/>
        <end position="43"/>
    </location>
</feature>
<dbReference type="Pfam" id="PF02517">
    <property type="entry name" value="Rce1-like"/>
    <property type="match status" value="1"/>
</dbReference>
<keyword evidence="3" id="KW-0482">Metalloprotease</keyword>
<sequence length="298" mass="33151">MGINLHKGICASRSASVQLLIFLLLVSAGAIFSSLLSTVYILLTQGLETDMTQNPNLARVIQLIASIGTFLLPALGMAWLCSASPKQYLSIRGIKDPRTWILTFVCMLLLTPVINLLGLLNQQMELPAFLAPVEEWMRAQEDLAERLTMTLLSDNHVEAIIANLIVIALAAGITEEFLFRGALQRVIGKYTTNPHTVIWIAAALFSAFHLQFYGFLPRMLLGAYFGYLLYWGKSIWLPVFAHFTNNAVAVIGMSDSHWKDSEFITGDIPPEHLLDFTLMATASLLLFLLANRLLRRTL</sequence>
<dbReference type="GO" id="GO:0008237">
    <property type="term" value="F:metallopeptidase activity"/>
    <property type="evidence" value="ECO:0007669"/>
    <property type="project" value="UniProtKB-KW"/>
</dbReference>
<feature type="transmembrane region" description="Helical" evidence="1">
    <location>
        <begin position="63"/>
        <end position="80"/>
    </location>
</feature>
<feature type="transmembrane region" description="Helical" evidence="1">
    <location>
        <begin position="100"/>
        <end position="120"/>
    </location>
</feature>
<comment type="caution">
    <text evidence="3">The sequence shown here is derived from an EMBL/GenBank/DDBJ whole genome shotgun (WGS) entry which is preliminary data.</text>
</comment>